<feature type="compositionally biased region" description="Acidic residues" evidence="1">
    <location>
        <begin position="142"/>
        <end position="157"/>
    </location>
</feature>
<dbReference type="AlphaFoldDB" id="A0ABD3TUK0"/>
<feature type="region of interest" description="Disordered" evidence="1">
    <location>
        <begin position="817"/>
        <end position="892"/>
    </location>
</feature>
<organism evidence="3 4">
    <name type="scientific">Penstemon smallii</name>
    <dbReference type="NCBI Taxonomy" id="265156"/>
    <lineage>
        <taxon>Eukaryota</taxon>
        <taxon>Viridiplantae</taxon>
        <taxon>Streptophyta</taxon>
        <taxon>Embryophyta</taxon>
        <taxon>Tracheophyta</taxon>
        <taxon>Spermatophyta</taxon>
        <taxon>Magnoliopsida</taxon>
        <taxon>eudicotyledons</taxon>
        <taxon>Gunneridae</taxon>
        <taxon>Pentapetalae</taxon>
        <taxon>asterids</taxon>
        <taxon>lamiids</taxon>
        <taxon>Lamiales</taxon>
        <taxon>Plantaginaceae</taxon>
        <taxon>Cheloneae</taxon>
        <taxon>Penstemon</taxon>
    </lineage>
</organism>
<comment type="caution">
    <text evidence="3">The sequence shown here is derived from an EMBL/GenBank/DDBJ whole genome shotgun (WGS) entry which is preliminary data.</text>
</comment>
<sequence length="920" mass="101961">MGSKGIDMSVGALVWVRLRNGSWWPGQVLGDEALPKGCSPTRKVGTPVQLLGRDDASVDWYNSETSKRVKSFRCGEFDDWIEKAKASASNPSKRAVKYAGRDHAILEALEIESARLGEDHPQDREHHHVDESSPSSFHSSEESEELTSSEDDSDSDFVPEVSQSGVGMKRKRSQIPHVHEFLKKKRHCQTLTNVLERTAVVPALVVGRASDNKVSGVGSKDSRKNNSVAMHNTSDSTSENATELFDVPLFAVEKNNKGSSTVVAAAQLSQSSHVGTRALRNEHESGATNSGTPDITPGLEHPTFQWLLKGKRNARARKMFVSPGLYDVPVEVQASDRPQCVPFISLMSRVNGRPIVGHPIEIQVLKDGSCDGILDSISESNSSSSESEYEVPSIRCADAQRRRRRPPTKNRLLKRYTSLARSAKLNKTRKLSSLTGSKGQNQEDEHKPVVEKVKGPVLACVPLKNDREWYNLETSKRVKTFRCGEFDDCIEKAKAFASKPSKKAVKYARRHDAILEALEIESAARHGEDLPQDTEHRHINKSPASSLHYSEDLNENLTMSQSGVSFVEPEHRPIPHDSEDDGNEGIRRMEGLEDLGMGVLARKIARVANVHEFSKTKRRCQTLKNVLERTVVVPAPAVDQRLSSPTGSNVPGPYDIKISGVRSKDSKKNNSVAINNTSDNTCTIENNNKGLSTIVPCASQEMQVIAAAQSSQDSHIEKKYLGNDHEWVATSSGTADSTRILELATSQWLLKGKMNSRTRKMFDTPCLYDVPVEVQASYRPQRVPFMSFKSKIDGRPIVGHPIPIQVLKDGSCDDMLDSISESHSSSSESEYEVPSSRRGDAVYARRPHRRQPTKNCSLQRYASMARSAKSKKTRKLSSLIGSQGQNREEEHKPVVEKVKDLVVACVPLKLVFSRIYESLR</sequence>
<accession>A0ABD3TUK0</accession>
<dbReference type="InterPro" id="IPR044679">
    <property type="entry name" value="PWWP2-like"/>
</dbReference>
<dbReference type="InterPro" id="IPR000313">
    <property type="entry name" value="PWWP_dom"/>
</dbReference>
<dbReference type="Pfam" id="PF00855">
    <property type="entry name" value="PWWP"/>
    <property type="match status" value="1"/>
</dbReference>
<evidence type="ECO:0000256" key="1">
    <source>
        <dbReference type="SAM" id="MobiDB-lite"/>
    </source>
</evidence>
<evidence type="ECO:0000313" key="4">
    <source>
        <dbReference type="Proteomes" id="UP001634393"/>
    </source>
</evidence>
<gene>
    <name evidence="3" type="ORF">ACJIZ3_025425</name>
</gene>
<feature type="region of interest" description="Disordered" evidence="1">
    <location>
        <begin position="425"/>
        <end position="447"/>
    </location>
</feature>
<dbReference type="PROSITE" id="PS50812">
    <property type="entry name" value="PWWP"/>
    <property type="match status" value="1"/>
</dbReference>
<feature type="region of interest" description="Disordered" evidence="1">
    <location>
        <begin position="375"/>
        <end position="411"/>
    </location>
</feature>
<dbReference type="Proteomes" id="UP001634393">
    <property type="component" value="Unassembled WGS sequence"/>
</dbReference>
<reference evidence="3 4" key="1">
    <citation type="submission" date="2024-12" db="EMBL/GenBank/DDBJ databases">
        <title>The unique morphological basis and parallel evolutionary history of personate flowers in Penstemon.</title>
        <authorList>
            <person name="Depatie T.H."/>
            <person name="Wessinger C.A."/>
        </authorList>
    </citation>
    <scope>NUCLEOTIDE SEQUENCE [LARGE SCALE GENOMIC DNA]</scope>
    <source>
        <strain evidence="3">WTNN_2</strain>
        <tissue evidence="3">Leaf</tissue>
    </source>
</reference>
<dbReference type="PANTHER" id="PTHR33697">
    <property type="entry name" value="T17B22.17 PROTEIN-RELATED"/>
    <property type="match status" value="1"/>
</dbReference>
<evidence type="ECO:0000313" key="3">
    <source>
        <dbReference type="EMBL" id="KAL3840834.1"/>
    </source>
</evidence>
<feature type="region of interest" description="Disordered" evidence="1">
    <location>
        <begin position="212"/>
        <end position="239"/>
    </location>
</feature>
<evidence type="ECO:0000259" key="2">
    <source>
        <dbReference type="PROSITE" id="PS50812"/>
    </source>
</evidence>
<dbReference type="EMBL" id="JBJXBP010000003">
    <property type="protein sequence ID" value="KAL3840834.1"/>
    <property type="molecule type" value="Genomic_DNA"/>
</dbReference>
<feature type="compositionally biased region" description="Basic and acidic residues" evidence="1">
    <location>
        <begin position="119"/>
        <end position="131"/>
    </location>
</feature>
<feature type="compositionally biased region" description="Low complexity" evidence="1">
    <location>
        <begin position="376"/>
        <end position="393"/>
    </location>
</feature>
<dbReference type="SUPFAM" id="SSF63748">
    <property type="entry name" value="Tudor/PWWP/MBT"/>
    <property type="match status" value="1"/>
</dbReference>
<feature type="compositionally biased region" description="Basic residues" evidence="1">
    <location>
        <begin position="401"/>
        <end position="411"/>
    </location>
</feature>
<name>A0ABD3TUK0_9LAMI</name>
<dbReference type="PANTHER" id="PTHR33697:SF1">
    <property type="entry name" value="TUDOR_PWWP_MBT SUPERFAMILY PROTEIN"/>
    <property type="match status" value="1"/>
</dbReference>
<keyword evidence="4" id="KW-1185">Reference proteome</keyword>
<feature type="domain" description="PWWP" evidence="2">
    <location>
        <begin position="10"/>
        <end position="60"/>
    </location>
</feature>
<dbReference type="CDD" id="cd05162">
    <property type="entry name" value="PWWP"/>
    <property type="match status" value="1"/>
</dbReference>
<feature type="compositionally biased region" description="Polar residues" evidence="1">
    <location>
        <begin position="431"/>
        <end position="440"/>
    </location>
</feature>
<feature type="compositionally biased region" description="Low complexity" evidence="1">
    <location>
        <begin position="818"/>
        <end position="834"/>
    </location>
</feature>
<protein>
    <recommendedName>
        <fullName evidence="2">PWWP domain-containing protein</fullName>
    </recommendedName>
</protein>
<feature type="region of interest" description="Disordered" evidence="1">
    <location>
        <begin position="119"/>
        <end position="172"/>
    </location>
</feature>
<dbReference type="Gene3D" id="2.30.30.140">
    <property type="match status" value="1"/>
</dbReference>
<proteinExistence type="predicted"/>
<feature type="compositionally biased region" description="Polar residues" evidence="1">
    <location>
        <begin position="225"/>
        <end position="239"/>
    </location>
</feature>